<dbReference type="PROSITE" id="PS50885">
    <property type="entry name" value="HAMP"/>
    <property type="match status" value="1"/>
</dbReference>
<organism evidence="7 8">
    <name type="scientific">Roseomonas nitratireducens</name>
    <dbReference type="NCBI Taxonomy" id="2820810"/>
    <lineage>
        <taxon>Bacteria</taxon>
        <taxon>Pseudomonadati</taxon>
        <taxon>Pseudomonadota</taxon>
        <taxon>Alphaproteobacteria</taxon>
        <taxon>Acetobacterales</taxon>
        <taxon>Roseomonadaceae</taxon>
        <taxon>Roseomonas</taxon>
    </lineage>
</organism>
<dbReference type="Gene3D" id="1.10.287.950">
    <property type="entry name" value="Methyl-accepting chemotaxis protein"/>
    <property type="match status" value="1"/>
</dbReference>
<dbReference type="PANTHER" id="PTHR32089:SF112">
    <property type="entry name" value="LYSOZYME-LIKE PROTEIN-RELATED"/>
    <property type="match status" value="1"/>
</dbReference>
<sequence>MLARLNNLGIAVKAMLALSILGLAALGGGGFAVLRLNEVSRTYSDLIHNESAAVLYVARANIALLEEARLVNRALLERDEAGMRRIHREADAARALFRERLASAARAEVTIADQVADISRAHEGMMEIIRRLEGRALAGERDAALRILNEEKTPRLEAIRASMRNLVSSVETRTDEETAATGQSAAQAVWLSGTLLLAGTGLAVALALLLLVGGVSRPVTRIADRMKALTGGDKESPVPDAGRTDEVGRMAEALEALRLAAIEQDRMAAAAAAEQAARIARAERIEALIAHFEAEAADTLRGVATAATELDATAEQMQSVAHAGHERAASLSAAAQQANANVGTVAASAEEMAASIEEVARRIAEGARIASRAAEDARATDRSVTTLAQGAQQIGEVVRLIGEIAGQTNLLALNATIEAARAGEAGKGFAVVASEVKALAAQTARATEQIGSQIAAIQQETERAVDAIRGISTTIAEMDGTMTQVAAASEEQAAATREIGRAVAEAAAGTRDVTEHAGGVTEGAAETGAAAGQVRSASAELARGAEGLRGQVDGFLAGIRAA</sequence>
<comment type="similarity">
    <text evidence="2">Belongs to the methyl-accepting chemotaxis (MCP) protein family.</text>
</comment>
<reference evidence="7 8" key="1">
    <citation type="submission" date="2021-03" db="EMBL/GenBank/DDBJ databases">
        <authorList>
            <person name="So Y."/>
        </authorList>
    </citation>
    <scope>NUCLEOTIDE SEQUENCE [LARGE SCALE GENOMIC DNA]</scope>
    <source>
        <strain evidence="7 8">PWR1</strain>
    </source>
</reference>
<dbReference type="EMBL" id="JAGIYZ010000002">
    <property type="protein sequence ID" value="MBP0463054.1"/>
    <property type="molecule type" value="Genomic_DNA"/>
</dbReference>
<keyword evidence="8" id="KW-1185">Reference proteome</keyword>
<evidence type="ECO:0000313" key="7">
    <source>
        <dbReference type="EMBL" id="MBP0463054.1"/>
    </source>
</evidence>
<keyword evidence="1 3" id="KW-0807">Transducer</keyword>
<dbReference type="Gene3D" id="1.10.8.500">
    <property type="entry name" value="HAMP domain in histidine kinase"/>
    <property type="match status" value="1"/>
</dbReference>
<evidence type="ECO:0000259" key="6">
    <source>
        <dbReference type="PROSITE" id="PS50885"/>
    </source>
</evidence>
<gene>
    <name evidence="7" type="ORF">J5Y09_03955</name>
</gene>
<dbReference type="InterPro" id="IPR004089">
    <property type="entry name" value="MCPsignal_dom"/>
</dbReference>
<accession>A0ABS4ANV9</accession>
<evidence type="ECO:0000313" key="8">
    <source>
        <dbReference type="Proteomes" id="UP000680815"/>
    </source>
</evidence>
<dbReference type="PRINTS" id="PR00260">
    <property type="entry name" value="CHEMTRNSDUCR"/>
</dbReference>
<evidence type="ECO:0000256" key="3">
    <source>
        <dbReference type="PROSITE-ProRule" id="PRU00284"/>
    </source>
</evidence>
<dbReference type="InterPro" id="IPR003660">
    <property type="entry name" value="HAMP_dom"/>
</dbReference>
<name>A0ABS4ANV9_9PROT</name>
<dbReference type="Pfam" id="PF00015">
    <property type="entry name" value="MCPsignal"/>
    <property type="match status" value="1"/>
</dbReference>
<dbReference type="SUPFAM" id="SSF58104">
    <property type="entry name" value="Methyl-accepting chemotaxis protein (MCP) signaling domain"/>
    <property type="match status" value="1"/>
</dbReference>
<dbReference type="RefSeq" id="WP_209350431.1">
    <property type="nucleotide sequence ID" value="NZ_JAGIYZ010000002.1"/>
</dbReference>
<keyword evidence="4" id="KW-1133">Transmembrane helix</keyword>
<proteinExistence type="inferred from homology"/>
<comment type="caution">
    <text evidence="7">The sequence shown here is derived from an EMBL/GenBank/DDBJ whole genome shotgun (WGS) entry which is preliminary data.</text>
</comment>
<protein>
    <submittedName>
        <fullName evidence="7">HAMP domain-containing protein</fullName>
    </submittedName>
</protein>
<feature type="domain" description="HAMP" evidence="6">
    <location>
        <begin position="213"/>
        <end position="266"/>
    </location>
</feature>
<keyword evidence="4" id="KW-0812">Transmembrane</keyword>
<dbReference type="InterPro" id="IPR004090">
    <property type="entry name" value="Chemotax_Me-accpt_rcpt"/>
</dbReference>
<dbReference type="PROSITE" id="PS50111">
    <property type="entry name" value="CHEMOTAXIS_TRANSDUC_2"/>
    <property type="match status" value="1"/>
</dbReference>
<dbReference type="PANTHER" id="PTHR32089">
    <property type="entry name" value="METHYL-ACCEPTING CHEMOTAXIS PROTEIN MCPB"/>
    <property type="match status" value="1"/>
</dbReference>
<dbReference type="SMART" id="SM00283">
    <property type="entry name" value="MA"/>
    <property type="match status" value="1"/>
</dbReference>
<feature type="domain" description="Methyl-accepting transducer" evidence="5">
    <location>
        <begin position="299"/>
        <end position="542"/>
    </location>
</feature>
<evidence type="ECO:0000256" key="2">
    <source>
        <dbReference type="ARBA" id="ARBA00029447"/>
    </source>
</evidence>
<dbReference type="SUPFAM" id="SSF158472">
    <property type="entry name" value="HAMP domain-like"/>
    <property type="match status" value="1"/>
</dbReference>
<dbReference type="SMART" id="SM00304">
    <property type="entry name" value="HAMP"/>
    <property type="match status" value="1"/>
</dbReference>
<dbReference type="Pfam" id="PF00672">
    <property type="entry name" value="HAMP"/>
    <property type="match status" value="1"/>
</dbReference>
<evidence type="ECO:0000256" key="4">
    <source>
        <dbReference type="SAM" id="Phobius"/>
    </source>
</evidence>
<evidence type="ECO:0000259" key="5">
    <source>
        <dbReference type="PROSITE" id="PS50111"/>
    </source>
</evidence>
<dbReference type="Proteomes" id="UP000680815">
    <property type="component" value="Unassembled WGS sequence"/>
</dbReference>
<evidence type="ECO:0000256" key="1">
    <source>
        <dbReference type="ARBA" id="ARBA00023224"/>
    </source>
</evidence>
<feature type="transmembrane region" description="Helical" evidence="4">
    <location>
        <begin position="188"/>
        <end position="212"/>
    </location>
</feature>
<keyword evidence="4" id="KW-0472">Membrane</keyword>